<comment type="caution">
    <text evidence="2">The sequence shown here is derived from an EMBL/GenBank/DDBJ whole genome shotgun (WGS) entry which is preliminary data.</text>
</comment>
<sequence>MTQEQIVDGELNGLTIVSSAIYLCLVAVAIYGIVSRKNIGYFSTLTILGLLSFGSVFGLISLIHTLNYPDFLEESLFWIILIQGVVSFVFFCGWVKHGRFQVAKT</sequence>
<feature type="transmembrane region" description="Helical" evidence="1">
    <location>
        <begin position="41"/>
        <end position="63"/>
    </location>
</feature>
<evidence type="ECO:0000313" key="3">
    <source>
        <dbReference type="EMBL" id="KAA1163818.1"/>
    </source>
</evidence>
<feature type="transmembrane region" description="Helical" evidence="1">
    <location>
        <begin position="75"/>
        <end position="95"/>
    </location>
</feature>
<protein>
    <submittedName>
        <fullName evidence="2">Uncharacterized protein</fullName>
    </submittedName>
</protein>
<evidence type="ECO:0000313" key="2">
    <source>
        <dbReference type="EMBL" id="KAA1162489.1"/>
    </source>
</evidence>
<reference evidence="4 5" key="1">
    <citation type="submission" date="2019-01" db="EMBL/GenBank/DDBJ databases">
        <title>Genome sequences of marine Pseudoalteromonas species.</title>
        <authorList>
            <person name="Boraston A.B."/>
            <person name="Hehemann J.-H."/>
            <person name="Vickers C.J."/>
            <person name="Salama-Alber O."/>
            <person name="Abe K."/>
            <person name="Hettle A.J."/>
        </authorList>
    </citation>
    <scope>NUCLEOTIDE SEQUENCE [LARGE SCALE GENOMIC DNA]</scope>
    <source>
        <strain evidence="2 5">PS42</strain>
        <strain evidence="3 4">PS47</strain>
    </source>
</reference>
<keyword evidence="1" id="KW-0472">Membrane</keyword>
<feature type="transmembrane region" description="Helical" evidence="1">
    <location>
        <begin position="12"/>
        <end position="34"/>
    </location>
</feature>
<evidence type="ECO:0000313" key="4">
    <source>
        <dbReference type="Proteomes" id="UP000322915"/>
    </source>
</evidence>
<accession>A0A833AKE0</accession>
<name>A0A833AKE0_9GAMM</name>
<proteinExistence type="predicted"/>
<dbReference type="AlphaFoldDB" id="A0A833AKE0"/>
<keyword evidence="1" id="KW-1133">Transmembrane helix</keyword>
<dbReference type="RefSeq" id="WP_149613778.1">
    <property type="nucleotide sequence ID" value="NZ_JBBMQW010000073.1"/>
</dbReference>
<dbReference type="EMBL" id="SEUJ01000053">
    <property type="protein sequence ID" value="KAA1163818.1"/>
    <property type="molecule type" value="Genomic_DNA"/>
</dbReference>
<dbReference type="EMBL" id="SEUK01000044">
    <property type="protein sequence ID" value="KAA1162489.1"/>
    <property type="molecule type" value="Genomic_DNA"/>
</dbReference>
<keyword evidence="4" id="KW-1185">Reference proteome</keyword>
<evidence type="ECO:0000313" key="5">
    <source>
        <dbReference type="Proteomes" id="UP000324162"/>
    </source>
</evidence>
<dbReference type="Proteomes" id="UP000322915">
    <property type="component" value="Unassembled WGS sequence"/>
</dbReference>
<keyword evidence="1" id="KW-0812">Transmembrane</keyword>
<organism evidence="2 5">
    <name type="scientific">Pseudoalteromonas fuliginea</name>
    <dbReference type="NCBI Taxonomy" id="1872678"/>
    <lineage>
        <taxon>Bacteria</taxon>
        <taxon>Pseudomonadati</taxon>
        <taxon>Pseudomonadota</taxon>
        <taxon>Gammaproteobacteria</taxon>
        <taxon>Alteromonadales</taxon>
        <taxon>Pseudoalteromonadaceae</taxon>
        <taxon>Pseudoalteromonas</taxon>
    </lineage>
</organism>
<gene>
    <name evidence="2" type="ORF">EU508_05690</name>
    <name evidence="3" type="ORF">EU509_03395</name>
</gene>
<evidence type="ECO:0000256" key="1">
    <source>
        <dbReference type="SAM" id="Phobius"/>
    </source>
</evidence>
<dbReference type="Proteomes" id="UP000324162">
    <property type="component" value="Unassembled WGS sequence"/>
</dbReference>